<name>A0A6A3S295_9STRA</name>
<evidence type="ECO:0000256" key="1">
    <source>
        <dbReference type="SAM" id="MobiDB-lite"/>
    </source>
</evidence>
<feature type="region of interest" description="Disordered" evidence="1">
    <location>
        <begin position="1"/>
        <end position="88"/>
    </location>
</feature>
<evidence type="ECO:0000313" key="3">
    <source>
        <dbReference type="Proteomes" id="UP000441208"/>
    </source>
</evidence>
<gene>
    <name evidence="2" type="ORF">PF007_g12744</name>
</gene>
<accession>A0A6A3S295</accession>
<feature type="compositionally biased region" description="Pro residues" evidence="1">
    <location>
        <begin position="320"/>
        <end position="330"/>
    </location>
</feature>
<dbReference type="Proteomes" id="UP000441208">
    <property type="component" value="Unassembled WGS sequence"/>
</dbReference>
<dbReference type="AlphaFoldDB" id="A0A6A3S295"/>
<feature type="compositionally biased region" description="Polar residues" evidence="1">
    <location>
        <begin position="450"/>
        <end position="466"/>
    </location>
</feature>
<evidence type="ECO:0000313" key="2">
    <source>
        <dbReference type="EMBL" id="KAE9108236.1"/>
    </source>
</evidence>
<protein>
    <submittedName>
        <fullName evidence="2">Uncharacterized protein</fullName>
    </submittedName>
</protein>
<feature type="region of interest" description="Disordered" evidence="1">
    <location>
        <begin position="450"/>
        <end position="486"/>
    </location>
</feature>
<comment type="caution">
    <text evidence="2">The sequence shown here is derived from an EMBL/GenBank/DDBJ whole genome shotgun (WGS) entry which is preliminary data.</text>
</comment>
<feature type="compositionally biased region" description="Polar residues" evidence="1">
    <location>
        <begin position="475"/>
        <end position="486"/>
    </location>
</feature>
<feature type="region of interest" description="Disordered" evidence="1">
    <location>
        <begin position="310"/>
        <end position="331"/>
    </location>
</feature>
<proteinExistence type="predicted"/>
<sequence>MPTPTLSLGSLTASSSVSSLERSYSSSSLRASPSKASPGRMPQKSFGRLPVRVAAEPVSPTPPPPIVTRSDDLSSVALSTDDGEIPRGVRQEIACDPPLEADVDHEQEKTKLRTEVEALRQELRELRGASSKNDETWQRDNARLKEQLKAASTREAAQEEQLRIREDQLALCRQELRDLQQHQDKLEDEQRSVPVPPAVEDAGSSGLGQERELLKLVVKLVGTSNVRSVLRENPNATPAQLRDALIRLRCPQCRRLSPSSRTNSPPKSTDVGHSESLHELLFGANRSPRLPSPTATRFNSVGSSYSIFTQGTPEAHKPTPASPAPVPASPATPTARAFALARRQFANLQKPPPARSPAPVPASPATLTARAAALHISSVDSFDFPTIQAQVLLPQYYHTVPCNSRGAELASEHVVVDLRYEARRLRLNKAFLLRKYTDPAASTFTWVPTSIQTQQRQGSRSVSANHGSHKEDISHSSSYCQGGESN</sequence>
<feature type="region of interest" description="Disordered" evidence="1">
    <location>
        <begin position="184"/>
        <end position="206"/>
    </location>
</feature>
<feature type="compositionally biased region" description="Low complexity" evidence="1">
    <location>
        <begin position="1"/>
        <end position="37"/>
    </location>
</feature>
<feature type="region of interest" description="Disordered" evidence="1">
    <location>
        <begin position="255"/>
        <end position="274"/>
    </location>
</feature>
<reference evidence="2 3" key="1">
    <citation type="submission" date="2018-08" db="EMBL/GenBank/DDBJ databases">
        <title>Genomic investigation of the strawberry pathogen Phytophthora fragariae indicates pathogenicity is determined by transcriptional variation in three key races.</title>
        <authorList>
            <person name="Adams T.M."/>
            <person name="Armitage A.D."/>
            <person name="Sobczyk M.K."/>
            <person name="Bates H.J."/>
            <person name="Dunwell J.M."/>
            <person name="Nellist C.F."/>
            <person name="Harrison R.J."/>
        </authorList>
    </citation>
    <scope>NUCLEOTIDE SEQUENCE [LARGE SCALE GENOMIC DNA]</scope>
    <source>
        <strain evidence="2 3">NOV-71</strain>
    </source>
</reference>
<dbReference type="EMBL" id="QXFZ01000680">
    <property type="protein sequence ID" value="KAE9108236.1"/>
    <property type="molecule type" value="Genomic_DNA"/>
</dbReference>
<feature type="compositionally biased region" description="Polar residues" evidence="1">
    <location>
        <begin position="257"/>
        <end position="267"/>
    </location>
</feature>
<organism evidence="2 3">
    <name type="scientific">Phytophthora fragariae</name>
    <dbReference type="NCBI Taxonomy" id="53985"/>
    <lineage>
        <taxon>Eukaryota</taxon>
        <taxon>Sar</taxon>
        <taxon>Stramenopiles</taxon>
        <taxon>Oomycota</taxon>
        <taxon>Peronosporomycetes</taxon>
        <taxon>Peronosporales</taxon>
        <taxon>Peronosporaceae</taxon>
        <taxon>Phytophthora</taxon>
    </lineage>
</organism>